<protein>
    <submittedName>
        <fullName evidence="1">Uncharacterized protein</fullName>
    </submittedName>
</protein>
<reference evidence="1" key="1">
    <citation type="submission" date="2023-08" db="EMBL/GenBank/DDBJ databases">
        <title>Black Yeasts Isolated from many extreme environments.</title>
        <authorList>
            <person name="Coleine C."/>
            <person name="Stajich J.E."/>
            <person name="Selbmann L."/>
        </authorList>
    </citation>
    <scope>NUCLEOTIDE SEQUENCE</scope>
    <source>
        <strain evidence="1">CCFEE 5810</strain>
    </source>
</reference>
<dbReference type="AlphaFoldDB" id="A0AAN7VWT0"/>
<accession>A0AAN7VWT0</accession>
<comment type="caution">
    <text evidence="1">The sequence shown here is derived from an EMBL/GenBank/DDBJ whole genome shotgun (WGS) entry which is preliminary data.</text>
</comment>
<evidence type="ECO:0000313" key="2">
    <source>
        <dbReference type="Proteomes" id="UP001310594"/>
    </source>
</evidence>
<evidence type="ECO:0000313" key="1">
    <source>
        <dbReference type="EMBL" id="KAK5691433.1"/>
    </source>
</evidence>
<dbReference type="Proteomes" id="UP001310594">
    <property type="component" value="Unassembled WGS sequence"/>
</dbReference>
<proteinExistence type="predicted"/>
<name>A0AAN7VWT0_9PEZI</name>
<dbReference type="EMBL" id="JAVRQU010000021">
    <property type="protein sequence ID" value="KAK5691433.1"/>
    <property type="molecule type" value="Genomic_DNA"/>
</dbReference>
<gene>
    <name evidence="1" type="ORF">LTR97_011426</name>
</gene>
<organism evidence="1 2">
    <name type="scientific">Elasticomyces elasticus</name>
    <dbReference type="NCBI Taxonomy" id="574655"/>
    <lineage>
        <taxon>Eukaryota</taxon>
        <taxon>Fungi</taxon>
        <taxon>Dikarya</taxon>
        <taxon>Ascomycota</taxon>
        <taxon>Pezizomycotina</taxon>
        <taxon>Dothideomycetes</taxon>
        <taxon>Dothideomycetidae</taxon>
        <taxon>Mycosphaerellales</taxon>
        <taxon>Teratosphaeriaceae</taxon>
        <taxon>Elasticomyces</taxon>
    </lineage>
</organism>
<sequence>MQQSISKSLRCTGDSKVLVADPTVDHDNTLGAWWRSGEEGFAPGAMDIVHPSGTPRTFPQSGRLGDRPPLPVAVNDRVARETRATTGIVNDQERFYQHYLDFKVHGIKFRPCGTILSLDREACRQALPEHLRENPLAAFDSDTTTLKVATQSLEALVTEEYHSGGEAGLRELVVDKKVGTAALLWYLKSGLHEQSDVDNEQPRFFRALTLCTSAEGIDRYLWDWIMIRNDESRRVLITNKRKASFDHPDRSRARGDLLRWMVEAQAYWAPRRAPLETSLWTFKQALDITGRKVVYIPGGQAGNWMESTLTSDIAGTIPAVWYDRFEHQARIYKKGSRAAEFVVAIVSLFRPKPDPLKALKYWKDAPQQQDQYTEALLSNPRHTTQFVVFCHSVRLAQYLHQHGDPVNARWVLDFGRMYFPDMFKMQVPSILNAEPLLDAHHARPPTEVELAFGLQSGDRTAELRRLASLRALRGAKR</sequence>